<reference evidence="1" key="1">
    <citation type="submission" date="2020-02" db="EMBL/GenBank/DDBJ databases">
        <authorList>
            <person name="Meier V. D."/>
        </authorList>
    </citation>
    <scope>NUCLEOTIDE SEQUENCE</scope>
    <source>
        <strain evidence="1">AVDCRST_MAG77</strain>
    </source>
</reference>
<organism evidence="1">
    <name type="scientific">uncultured Chloroflexota bacterium</name>
    <dbReference type="NCBI Taxonomy" id="166587"/>
    <lineage>
        <taxon>Bacteria</taxon>
        <taxon>Bacillati</taxon>
        <taxon>Chloroflexota</taxon>
        <taxon>environmental samples</taxon>
    </lineage>
</organism>
<sequence>MGMGHLTHAAPDDRLRRACTACGAPFERPRARRVVLCRLCAAKRSIQTQYDYKWVPGGGEQPEGPS</sequence>
<proteinExistence type="predicted"/>
<dbReference type="EMBL" id="CADCTC010000073">
    <property type="protein sequence ID" value="CAA9233088.1"/>
    <property type="molecule type" value="Genomic_DNA"/>
</dbReference>
<dbReference type="AlphaFoldDB" id="A0A6J4HUJ6"/>
<evidence type="ECO:0000313" key="1">
    <source>
        <dbReference type="EMBL" id="CAA9233088.1"/>
    </source>
</evidence>
<gene>
    <name evidence="1" type="ORF">AVDCRST_MAG77-1108</name>
</gene>
<protein>
    <submittedName>
        <fullName evidence="1">Uncharacterized protein</fullName>
    </submittedName>
</protein>
<accession>A0A6J4HUJ6</accession>
<name>A0A6J4HUJ6_9CHLR</name>